<gene>
    <name evidence="1" type="ORF">PVAP13_8NG193300</name>
</gene>
<evidence type="ECO:0000313" key="2">
    <source>
        <dbReference type="Proteomes" id="UP000823388"/>
    </source>
</evidence>
<name>A0A8T0P4I8_PANVG</name>
<dbReference type="EMBL" id="CM029052">
    <property type="protein sequence ID" value="KAG2556703.1"/>
    <property type="molecule type" value="Genomic_DNA"/>
</dbReference>
<keyword evidence="2" id="KW-1185">Reference proteome</keyword>
<reference evidence="1" key="1">
    <citation type="submission" date="2020-05" db="EMBL/GenBank/DDBJ databases">
        <title>WGS assembly of Panicum virgatum.</title>
        <authorList>
            <person name="Lovell J.T."/>
            <person name="Jenkins J."/>
            <person name="Shu S."/>
            <person name="Juenger T.E."/>
            <person name="Schmutz J."/>
        </authorList>
    </citation>
    <scope>NUCLEOTIDE SEQUENCE</scope>
    <source>
        <strain evidence="1">AP13</strain>
    </source>
</reference>
<dbReference type="Proteomes" id="UP000823388">
    <property type="component" value="Chromosome 8N"/>
</dbReference>
<proteinExistence type="predicted"/>
<accession>A0A8T0P4I8</accession>
<organism evidence="1 2">
    <name type="scientific">Panicum virgatum</name>
    <name type="common">Blackwell switchgrass</name>
    <dbReference type="NCBI Taxonomy" id="38727"/>
    <lineage>
        <taxon>Eukaryota</taxon>
        <taxon>Viridiplantae</taxon>
        <taxon>Streptophyta</taxon>
        <taxon>Embryophyta</taxon>
        <taxon>Tracheophyta</taxon>
        <taxon>Spermatophyta</taxon>
        <taxon>Magnoliopsida</taxon>
        <taxon>Liliopsida</taxon>
        <taxon>Poales</taxon>
        <taxon>Poaceae</taxon>
        <taxon>PACMAD clade</taxon>
        <taxon>Panicoideae</taxon>
        <taxon>Panicodae</taxon>
        <taxon>Paniceae</taxon>
        <taxon>Panicinae</taxon>
        <taxon>Panicum</taxon>
        <taxon>Panicum sect. Hiantes</taxon>
    </lineage>
</organism>
<comment type="caution">
    <text evidence="1">The sequence shown here is derived from an EMBL/GenBank/DDBJ whole genome shotgun (WGS) entry which is preliminary data.</text>
</comment>
<dbReference type="AlphaFoldDB" id="A0A8T0P4I8"/>
<protein>
    <submittedName>
        <fullName evidence="1">Uncharacterized protein</fullName>
    </submittedName>
</protein>
<evidence type="ECO:0000313" key="1">
    <source>
        <dbReference type="EMBL" id="KAG2556703.1"/>
    </source>
</evidence>
<sequence length="104" mass="11258">MELAFMAMEESPSQRIRALQIFCDEDGDGLGVVSGEDFVRCFWCLCSGSGGRVKLSAEDGGATATVYFRGFPISGGGGMSFVWPIFLRNGGPLRHPHGIPWPRC</sequence>